<dbReference type="AlphaFoldDB" id="A0A835YM26"/>
<dbReference type="Pfam" id="PF01119">
    <property type="entry name" value="DNA_mis_repair"/>
    <property type="match status" value="1"/>
</dbReference>
<dbReference type="GO" id="GO:0006298">
    <property type="term" value="P:mismatch repair"/>
    <property type="evidence" value="ECO:0007669"/>
    <property type="project" value="InterPro"/>
</dbReference>
<feature type="compositionally biased region" description="Low complexity" evidence="2">
    <location>
        <begin position="392"/>
        <end position="401"/>
    </location>
</feature>
<evidence type="ECO:0000259" key="4">
    <source>
        <dbReference type="SMART" id="SM01340"/>
    </source>
</evidence>
<dbReference type="InterPro" id="IPR042120">
    <property type="entry name" value="MutL_C_dimsub"/>
</dbReference>
<feature type="region of interest" description="Disordered" evidence="2">
    <location>
        <begin position="380"/>
        <end position="401"/>
    </location>
</feature>
<dbReference type="GO" id="GO:0030983">
    <property type="term" value="F:mismatched DNA binding"/>
    <property type="evidence" value="ECO:0007669"/>
    <property type="project" value="InterPro"/>
</dbReference>
<sequence>MASIKAIDKESVARICSGQVITDLGTAVKELVENSIDAGATHVEVKLREFGLDLIEVSDNGSGVPPHNYEGLALKYHTSKLTEFNDLKSIASFGFRGEALSSLCELAGSFVVTTRTADQAVGVKLTYNRAGKLVSKDTVPRPPGTTVSIGKLFSPLPVRQGEFKRNIKKQYNRLLRVLQGYALICVGVRLTVTNTMPGKQPSRLIATQRNARLEDNVANRRITGLVSKAGEGVGRSDTERQFTFLNGRPVELPKVTRVLNEVWRQYEMKNKPAAIVNVQLPPGDFDVNVTPDKREVFVTGEAALLEALKAALHELWSPSRYTFAVNQAQQQTTLADFLQRPGEDRGGGGAVLGARGGIGSAQGDAAAAATDAAAAAAAVEVQAPEQRSPQPARADALSAAAAAADEPSAVATAMEVDGEGGGAPQSGAAALAAPNGARGASPTSRPWYETGAEVSGGSEGSVSAPAAVDWSADDGADGGGHGGGGAKHGAAALRRAAEAAERRQQRRAAAAAAAAAAASVAASLGAAASAEEGRDADAAAAALARVLSREDFPAMRVVGQFNLGFVIARLRGDLFIVDQHAADEKRNYERLRRETVVHQQPLVRALPLEATAAEEAVIADHLDLFARNGFALSVEEGEPAGRRLRLTAVPFSKGAQFGARDVHELASIVADAHGSRARIRRNPHFYSHITRAPESHTYLHTHTPPPHTRARRLDEIRLPKLHAMFAMRACRSSIMVGTALDAAQMGRLVAALAGVEQPWNCPHGRPTLRHLADVSRSLRSEED</sequence>
<name>A0A835YM26_9STRA</name>
<dbReference type="Pfam" id="PF08676">
    <property type="entry name" value="MutL_C"/>
    <property type="match status" value="1"/>
</dbReference>
<feature type="compositionally biased region" description="Low complexity" evidence="2">
    <location>
        <begin position="425"/>
        <end position="440"/>
    </location>
</feature>
<dbReference type="InterPro" id="IPR038973">
    <property type="entry name" value="MutL/Mlh/Pms-like"/>
</dbReference>
<dbReference type="PANTHER" id="PTHR10073:SF52">
    <property type="entry name" value="MISMATCH REPAIR ENDONUCLEASE PMS2"/>
    <property type="match status" value="1"/>
</dbReference>
<reference evidence="5" key="1">
    <citation type="submission" date="2021-02" db="EMBL/GenBank/DDBJ databases">
        <title>First Annotated Genome of the Yellow-green Alga Tribonema minus.</title>
        <authorList>
            <person name="Mahan K.M."/>
        </authorList>
    </citation>
    <scope>NUCLEOTIDE SEQUENCE</scope>
    <source>
        <strain evidence="5">UTEX B ZZ1240</strain>
    </source>
</reference>
<dbReference type="GO" id="GO:0032389">
    <property type="term" value="C:MutLalpha complex"/>
    <property type="evidence" value="ECO:0007669"/>
    <property type="project" value="TreeGrafter"/>
</dbReference>
<dbReference type="Gene3D" id="3.30.1370.100">
    <property type="entry name" value="MutL, C-terminal domain, regulatory subdomain"/>
    <property type="match status" value="1"/>
</dbReference>
<dbReference type="PANTHER" id="PTHR10073">
    <property type="entry name" value="DNA MISMATCH REPAIR PROTEIN MLH, PMS, MUTL"/>
    <property type="match status" value="1"/>
</dbReference>
<dbReference type="InterPro" id="IPR002099">
    <property type="entry name" value="MutL/Mlh/PMS"/>
</dbReference>
<dbReference type="InterPro" id="IPR013507">
    <property type="entry name" value="DNA_mismatch_S5_2-like"/>
</dbReference>
<dbReference type="InterPro" id="IPR020568">
    <property type="entry name" value="Ribosomal_Su5_D2-typ_SF"/>
</dbReference>
<dbReference type="EMBL" id="JAFCMP010000541">
    <property type="protein sequence ID" value="KAG5176090.1"/>
    <property type="molecule type" value="Genomic_DNA"/>
</dbReference>
<dbReference type="Proteomes" id="UP000664859">
    <property type="component" value="Unassembled WGS sequence"/>
</dbReference>
<accession>A0A835YM26</accession>
<feature type="domain" description="DNA mismatch repair protein S5" evidence="4">
    <location>
        <begin position="192"/>
        <end position="317"/>
    </location>
</feature>
<proteinExistence type="inferred from homology"/>
<evidence type="ECO:0000256" key="1">
    <source>
        <dbReference type="ARBA" id="ARBA00006082"/>
    </source>
</evidence>
<dbReference type="SMART" id="SM00853">
    <property type="entry name" value="MutL_C"/>
    <property type="match status" value="1"/>
</dbReference>
<organism evidence="5 6">
    <name type="scientific">Tribonema minus</name>
    <dbReference type="NCBI Taxonomy" id="303371"/>
    <lineage>
        <taxon>Eukaryota</taxon>
        <taxon>Sar</taxon>
        <taxon>Stramenopiles</taxon>
        <taxon>Ochrophyta</taxon>
        <taxon>PX clade</taxon>
        <taxon>Xanthophyceae</taxon>
        <taxon>Tribonematales</taxon>
        <taxon>Tribonemataceae</taxon>
        <taxon>Tribonema</taxon>
    </lineage>
</organism>
<dbReference type="SUPFAM" id="SSF55874">
    <property type="entry name" value="ATPase domain of HSP90 chaperone/DNA topoisomerase II/histidine kinase"/>
    <property type="match status" value="1"/>
</dbReference>
<dbReference type="PROSITE" id="PS00058">
    <property type="entry name" value="DNA_MISMATCH_REPAIR_1"/>
    <property type="match status" value="1"/>
</dbReference>
<dbReference type="Pfam" id="PF13589">
    <property type="entry name" value="HATPase_c_3"/>
    <property type="match status" value="1"/>
</dbReference>
<dbReference type="InterPro" id="IPR036890">
    <property type="entry name" value="HATPase_C_sf"/>
</dbReference>
<feature type="domain" description="MutL C-terminal dimerisation" evidence="3">
    <location>
        <begin position="557"/>
        <end position="740"/>
    </location>
</feature>
<dbReference type="Gene3D" id="3.30.1540.20">
    <property type="entry name" value="MutL, C-terminal domain, dimerisation subdomain"/>
    <property type="match status" value="1"/>
</dbReference>
<feature type="compositionally biased region" description="Gly residues" evidence="2">
    <location>
        <begin position="477"/>
        <end position="487"/>
    </location>
</feature>
<dbReference type="NCBIfam" id="TIGR00585">
    <property type="entry name" value="mutl"/>
    <property type="match status" value="1"/>
</dbReference>
<dbReference type="FunFam" id="3.30.565.10:FF:000014">
    <property type="entry name" value="Mismatch repair endonuclease pms1, putative"/>
    <property type="match status" value="1"/>
</dbReference>
<dbReference type="InterPro" id="IPR042121">
    <property type="entry name" value="MutL_C_regsub"/>
</dbReference>
<protein>
    <submittedName>
        <fullName evidence="5">Uncharacterized protein</fullName>
    </submittedName>
</protein>
<evidence type="ECO:0000313" key="6">
    <source>
        <dbReference type="Proteomes" id="UP000664859"/>
    </source>
</evidence>
<comment type="similarity">
    <text evidence="1">Belongs to the DNA mismatch repair MutL/HexB family.</text>
</comment>
<dbReference type="GO" id="GO:0140664">
    <property type="term" value="F:ATP-dependent DNA damage sensor activity"/>
    <property type="evidence" value="ECO:0007669"/>
    <property type="project" value="InterPro"/>
</dbReference>
<dbReference type="SMART" id="SM01340">
    <property type="entry name" value="DNA_mis_repair"/>
    <property type="match status" value="1"/>
</dbReference>
<dbReference type="OrthoDB" id="10254304at2759"/>
<feature type="region of interest" description="Disordered" evidence="2">
    <location>
        <begin position="416"/>
        <end position="505"/>
    </location>
</feature>
<dbReference type="SUPFAM" id="SSF118116">
    <property type="entry name" value="DNA mismatch repair protein MutL"/>
    <property type="match status" value="1"/>
</dbReference>
<evidence type="ECO:0000259" key="3">
    <source>
        <dbReference type="SMART" id="SM00853"/>
    </source>
</evidence>
<gene>
    <name evidence="5" type="ORF">JKP88DRAFT_259047</name>
</gene>
<dbReference type="CDD" id="cd16926">
    <property type="entry name" value="HATPase_MutL-MLH-PMS-like"/>
    <property type="match status" value="1"/>
</dbReference>
<dbReference type="GO" id="GO:0016887">
    <property type="term" value="F:ATP hydrolysis activity"/>
    <property type="evidence" value="ECO:0007669"/>
    <property type="project" value="InterPro"/>
</dbReference>
<dbReference type="InterPro" id="IPR014790">
    <property type="entry name" value="MutL_C"/>
</dbReference>
<dbReference type="InterPro" id="IPR014762">
    <property type="entry name" value="DNA_mismatch_repair_CS"/>
</dbReference>
<feature type="compositionally biased region" description="Low complexity" evidence="2">
    <location>
        <begin position="451"/>
        <end position="470"/>
    </location>
</feature>
<evidence type="ECO:0000256" key="2">
    <source>
        <dbReference type="SAM" id="MobiDB-lite"/>
    </source>
</evidence>
<dbReference type="SUPFAM" id="SSF54211">
    <property type="entry name" value="Ribosomal protein S5 domain 2-like"/>
    <property type="match status" value="1"/>
</dbReference>
<dbReference type="GO" id="GO:0005524">
    <property type="term" value="F:ATP binding"/>
    <property type="evidence" value="ECO:0007669"/>
    <property type="project" value="InterPro"/>
</dbReference>
<dbReference type="Gene3D" id="3.30.565.10">
    <property type="entry name" value="Histidine kinase-like ATPase, C-terminal domain"/>
    <property type="match status" value="1"/>
</dbReference>
<keyword evidence="6" id="KW-1185">Reference proteome</keyword>
<evidence type="ECO:0000313" key="5">
    <source>
        <dbReference type="EMBL" id="KAG5176090.1"/>
    </source>
</evidence>
<dbReference type="InterPro" id="IPR037198">
    <property type="entry name" value="MutL_C_sf"/>
</dbReference>
<comment type="caution">
    <text evidence="5">The sequence shown here is derived from an EMBL/GenBank/DDBJ whole genome shotgun (WGS) entry which is preliminary data.</text>
</comment>